<proteinExistence type="predicted"/>
<organism evidence="4 5">
    <name type="scientific">Mangrovibacillus cuniculi</name>
    <dbReference type="NCBI Taxonomy" id="2593652"/>
    <lineage>
        <taxon>Bacteria</taxon>
        <taxon>Bacillati</taxon>
        <taxon>Bacillota</taxon>
        <taxon>Bacilli</taxon>
        <taxon>Bacillales</taxon>
        <taxon>Bacillaceae</taxon>
        <taxon>Mangrovibacillus</taxon>
    </lineage>
</organism>
<dbReference type="RefSeq" id="WP_239673871.1">
    <property type="nucleotide sequence ID" value="NZ_CP049742.1"/>
</dbReference>
<evidence type="ECO:0000313" key="5">
    <source>
        <dbReference type="Proteomes" id="UP000593626"/>
    </source>
</evidence>
<dbReference type="InterPro" id="IPR021136">
    <property type="entry name" value="Flagellar_hook_control-like_C"/>
</dbReference>
<dbReference type="InterPro" id="IPR038610">
    <property type="entry name" value="FliK-like_C_sf"/>
</dbReference>
<dbReference type="AlphaFoldDB" id="A0A7S8CAG8"/>
<feature type="compositionally biased region" description="Low complexity" evidence="2">
    <location>
        <begin position="374"/>
        <end position="384"/>
    </location>
</feature>
<dbReference type="Gene3D" id="3.30.750.140">
    <property type="match status" value="1"/>
</dbReference>
<evidence type="ECO:0000313" key="4">
    <source>
        <dbReference type="EMBL" id="QPC46347.1"/>
    </source>
</evidence>
<dbReference type="CDD" id="cd17470">
    <property type="entry name" value="T3SS_Flik_C"/>
    <property type="match status" value="1"/>
</dbReference>
<reference evidence="4 5" key="1">
    <citation type="submission" date="2019-07" db="EMBL/GenBank/DDBJ databases">
        <title>Genome sequence of 2 isolates from Red Sea Mangroves.</title>
        <authorList>
            <person name="Sefrji F."/>
            <person name="Michoud G."/>
            <person name="Merlino G."/>
            <person name="Daffonchio D."/>
        </authorList>
    </citation>
    <scope>NUCLEOTIDE SEQUENCE [LARGE SCALE GENOMIC DNA]</scope>
    <source>
        <strain evidence="4 5">R1DC41</strain>
    </source>
</reference>
<keyword evidence="1" id="KW-0175">Coiled coil</keyword>
<feature type="domain" description="Flagellar hook-length control protein-like C-terminal" evidence="3">
    <location>
        <begin position="284"/>
        <end position="363"/>
    </location>
</feature>
<dbReference type="KEGG" id="mcui:G8O30_04895"/>
<feature type="region of interest" description="Disordered" evidence="2">
    <location>
        <begin position="361"/>
        <end position="412"/>
    </location>
</feature>
<dbReference type="Proteomes" id="UP000593626">
    <property type="component" value="Chromosome"/>
</dbReference>
<protein>
    <recommendedName>
        <fullName evidence="3">Flagellar hook-length control protein-like C-terminal domain-containing protein</fullName>
    </recommendedName>
</protein>
<dbReference type="EMBL" id="CP049742">
    <property type="protein sequence ID" value="QPC46347.1"/>
    <property type="molecule type" value="Genomic_DNA"/>
</dbReference>
<keyword evidence="5" id="KW-1185">Reference proteome</keyword>
<gene>
    <name evidence="4" type="ORF">G8O30_04895</name>
</gene>
<evidence type="ECO:0000259" key="3">
    <source>
        <dbReference type="Pfam" id="PF02120"/>
    </source>
</evidence>
<evidence type="ECO:0000256" key="2">
    <source>
        <dbReference type="SAM" id="MobiDB-lite"/>
    </source>
</evidence>
<sequence>MNVGTVFQLSQEVMVDNGKNNQKTSGSGFEFMLGNALGQAQAGRKLEGDTKAPIKLSVEELTALLASLTEDQEIPSDIGVDIESFLLSMDMSVEEIMNVMESLMKNLTSTSLPTLYEEASNANTPEEWVNATAKFLEVLVSEGKDKENQLPIQTKLNEMVQVVSILKKFIRQSDQTSTTDRISQSLNSTVDDLKSIVQQLLNQIQRKENDATSKFQQALLRLPNQSTNETSKITSLSQGLNVEQSIISSNASSTFEQVALHLPKGTTKLQTEAFVREFTNVLSKANWMKNPMQSKLQINLYPEHLGTLKIELVQKDGILTARILASSLAAKEMIDTNLSSLKNSFALQNIQVEKVEVFQSSAPDLRQSSRDSYQGGQQQEQQSDQQEDKSTTRTFLDELSEQLQSAEEDVTS</sequence>
<feature type="coiled-coil region" evidence="1">
    <location>
        <begin position="183"/>
        <end position="210"/>
    </location>
</feature>
<dbReference type="Pfam" id="PF02120">
    <property type="entry name" value="Flg_hook"/>
    <property type="match status" value="1"/>
</dbReference>
<accession>A0A7S8CAG8</accession>
<evidence type="ECO:0000256" key="1">
    <source>
        <dbReference type="SAM" id="Coils"/>
    </source>
</evidence>
<name>A0A7S8CAG8_9BACI</name>